<evidence type="ECO:0000256" key="1">
    <source>
        <dbReference type="ARBA" id="ARBA00004370"/>
    </source>
</evidence>
<accession>A0AA47MCG5</accession>
<reference evidence="8" key="1">
    <citation type="journal article" date="2023" name="Front. Mar. Sci.">
        <title>A new Merluccius polli reference genome to investigate the effects of global change in West African waters.</title>
        <authorList>
            <person name="Mateo J.L."/>
            <person name="Blanco-Fernandez C."/>
            <person name="Garcia-Vazquez E."/>
            <person name="Machado-Schiaffino G."/>
        </authorList>
    </citation>
    <scope>NUCLEOTIDE SEQUENCE</scope>
    <source>
        <strain evidence="8">C29</strain>
        <tissue evidence="8">Fin</tissue>
    </source>
</reference>
<feature type="region of interest" description="Disordered" evidence="6">
    <location>
        <begin position="88"/>
        <end position="137"/>
    </location>
</feature>
<dbReference type="Proteomes" id="UP001174136">
    <property type="component" value="Unassembled WGS sequence"/>
</dbReference>
<evidence type="ECO:0000256" key="3">
    <source>
        <dbReference type="ARBA" id="ARBA00022692"/>
    </source>
</evidence>
<dbReference type="Pfam" id="PF04505">
    <property type="entry name" value="CD225"/>
    <property type="match status" value="1"/>
</dbReference>
<proteinExistence type="inferred from homology"/>
<dbReference type="EMBL" id="JAOPHQ010004863">
    <property type="protein sequence ID" value="KAK0137605.1"/>
    <property type="molecule type" value="Genomic_DNA"/>
</dbReference>
<keyword evidence="3 7" id="KW-0812">Transmembrane</keyword>
<name>A0AA47MCG5_MERPO</name>
<comment type="caution">
    <text evidence="8">The sequence shown here is derived from an EMBL/GenBank/DDBJ whole genome shotgun (WGS) entry which is preliminary data.</text>
</comment>
<evidence type="ECO:0000256" key="7">
    <source>
        <dbReference type="SAM" id="Phobius"/>
    </source>
</evidence>
<keyword evidence="5 7" id="KW-0472">Membrane</keyword>
<dbReference type="InterPro" id="IPR007593">
    <property type="entry name" value="CD225/Dispanin_fam"/>
</dbReference>
<dbReference type="PANTHER" id="PTHR14768:SF4">
    <property type="entry name" value="SYNAPSE DIFFERENTIATION-INDUCING GENE PROTEIN 1-LIKE"/>
    <property type="match status" value="1"/>
</dbReference>
<evidence type="ECO:0000313" key="9">
    <source>
        <dbReference type="Proteomes" id="UP001174136"/>
    </source>
</evidence>
<evidence type="ECO:0000256" key="4">
    <source>
        <dbReference type="ARBA" id="ARBA00022989"/>
    </source>
</evidence>
<feature type="transmembrane region" description="Helical" evidence="7">
    <location>
        <begin position="179"/>
        <end position="200"/>
    </location>
</feature>
<feature type="compositionally biased region" description="Acidic residues" evidence="6">
    <location>
        <begin position="117"/>
        <end position="130"/>
    </location>
</feature>
<comment type="similarity">
    <text evidence="2">Belongs to the CD225/Dispanin family.</text>
</comment>
<organism evidence="8 9">
    <name type="scientific">Merluccius polli</name>
    <name type="common">Benguela hake</name>
    <name type="synonym">Merluccius cadenati</name>
    <dbReference type="NCBI Taxonomy" id="89951"/>
    <lineage>
        <taxon>Eukaryota</taxon>
        <taxon>Metazoa</taxon>
        <taxon>Chordata</taxon>
        <taxon>Craniata</taxon>
        <taxon>Vertebrata</taxon>
        <taxon>Euteleostomi</taxon>
        <taxon>Actinopterygii</taxon>
        <taxon>Neopterygii</taxon>
        <taxon>Teleostei</taxon>
        <taxon>Neoteleostei</taxon>
        <taxon>Acanthomorphata</taxon>
        <taxon>Zeiogadaria</taxon>
        <taxon>Gadariae</taxon>
        <taxon>Gadiformes</taxon>
        <taxon>Gadoidei</taxon>
        <taxon>Merlucciidae</taxon>
        <taxon>Merluccius</taxon>
    </lineage>
</organism>
<sequence length="249" mass="28351">MESLTELQNPLLDKTSSRHVVHHHGNYHQQYHHQGDLIGYLYAGTDGRQAAPSKSQEFLDATSLHLAVEAFYRPANFILYTDDVSLHSKDSGRSESLETTFTEGKGEAPPDCGSTAGEDEEEDEEEEEPREDGGAEKEVKIQTVCYDVEEEPTHEYESDSSSDSDSEDNFLLQPPRDHLGLAIFSMLCCFWPLGIVAFYYSHKVPTLLDPSIYIYIYICVCVCVCVCVFEREREREREYRVCINEAICR</sequence>
<dbReference type="PANTHER" id="PTHR14768">
    <property type="entry name" value="UPF0338 PROTEIN"/>
    <property type="match status" value="1"/>
</dbReference>
<dbReference type="GO" id="GO:0016020">
    <property type="term" value="C:membrane"/>
    <property type="evidence" value="ECO:0007669"/>
    <property type="project" value="UniProtKB-SubCell"/>
</dbReference>
<evidence type="ECO:0000256" key="2">
    <source>
        <dbReference type="ARBA" id="ARBA00006843"/>
    </source>
</evidence>
<comment type="subcellular location">
    <subcellularLocation>
        <location evidence="1">Membrane</location>
    </subcellularLocation>
</comment>
<feature type="transmembrane region" description="Helical" evidence="7">
    <location>
        <begin position="212"/>
        <end position="229"/>
    </location>
</feature>
<evidence type="ECO:0000256" key="5">
    <source>
        <dbReference type="ARBA" id="ARBA00023136"/>
    </source>
</evidence>
<protein>
    <submittedName>
        <fullName evidence="8">Synapse differentiation-inducing gene protein 1-like</fullName>
    </submittedName>
</protein>
<keyword evidence="9" id="KW-1185">Reference proteome</keyword>
<gene>
    <name evidence="8" type="primary">syndig1l_0</name>
    <name evidence="8" type="ORF">N1851_026200</name>
</gene>
<dbReference type="AlphaFoldDB" id="A0AA47MCG5"/>
<evidence type="ECO:0000313" key="8">
    <source>
        <dbReference type="EMBL" id="KAK0137605.1"/>
    </source>
</evidence>
<keyword evidence="4 7" id="KW-1133">Transmembrane helix</keyword>
<evidence type="ECO:0000256" key="6">
    <source>
        <dbReference type="SAM" id="MobiDB-lite"/>
    </source>
</evidence>